<dbReference type="Proteomes" id="UP001501598">
    <property type="component" value="Unassembled WGS sequence"/>
</dbReference>
<dbReference type="Gene3D" id="3.40.50.1110">
    <property type="entry name" value="SGNH hydrolase"/>
    <property type="match status" value="1"/>
</dbReference>
<evidence type="ECO:0000313" key="2">
    <source>
        <dbReference type="EMBL" id="GAA4537995.1"/>
    </source>
</evidence>
<dbReference type="Pfam" id="PF13472">
    <property type="entry name" value="Lipase_GDSL_2"/>
    <property type="match status" value="1"/>
</dbReference>
<sequence>MRDRDGPGVVSVPVIAPSKGLPHVRRSSLVLALLLLVGALSAAGVAQAGEPERYVALGDSYSAGPLVPPQEGMPVGCLRSGSNFPSVVAAGIGAAEFVDVSCSGATTDDLTAPQSVALGSNPPQLDALTGAEDLVTLTIGGNDVGFADIIGRCALTSPTDLFGAACKASYGSTLDERIAVAGEKVATALDAVAKRSPDATVALVGYPALLPDEGPGCFPLVPFSAGDVAWLRGVEKDLNATLAARAAAAGATYVDTYTPTIGHDMCQVPGVKWIEGLLPTAPAAPVHPNELGMKAMGAAVLKTLNTTPTAA</sequence>
<comment type="caution">
    <text evidence="2">The sequence shown here is derived from an EMBL/GenBank/DDBJ whole genome shotgun (WGS) entry which is preliminary data.</text>
</comment>
<organism evidence="2 3">
    <name type="scientific">Pseudonocardia xishanensis</name>
    <dbReference type="NCBI Taxonomy" id="630995"/>
    <lineage>
        <taxon>Bacteria</taxon>
        <taxon>Bacillati</taxon>
        <taxon>Actinomycetota</taxon>
        <taxon>Actinomycetes</taxon>
        <taxon>Pseudonocardiales</taxon>
        <taxon>Pseudonocardiaceae</taxon>
        <taxon>Pseudonocardia</taxon>
    </lineage>
</organism>
<reference evidence="3" key="1">
    <citation type="journal article" date="2019" name="Int. J. Syst. Evol. Microbiol.">
        <title>The Global Catalogue of Microorganisms (GCM) 10K type strain sequencing project: providing services to taxonomists for standard genome sequencing and annotation.</title>
        <authorList>
            <consortium name="The Broad Institute Genomics Platform"/>
            <consortium name="The Broad Institute Genome Sequencing Center for Infectious Disease"/>
            <person name="Wu L."/>
            <person name="Ma J."/>
        </authorList>
    </citation>
    <scope>NUCLEOTIDE SEQUENCE [LARGE SCALE GENOMIC DNA]</scope>
    <source>
        <strain evidence="3">JCM 17906</strain>
    </source>
</reference>
<dbReference type="PANTHER" id="PTHR37981">
    <property type="entry name" value="LIPASE 2"/>
    <property type="match status" value="1"/>
</dbReference>
<accession>A0ABP8RGN7</accession>
<feature type="domain" description="SGNH hydrolase-type esterase" evidence="1">
    <location>
        <begin position="56"/>
        <end position="295"/>
    </location>
</feature>
<evidence type="ECO:0000313" key="3">
    <source>
        <dbReference type="Proteomes" id="UP001501598"/>
    </source>
</evidence>
<dbReference type="GO" id="GO:0016787">
    <property type="term" value="F:hydrolase activity"/>
    <property type="evidence" value="ECO:0007669"/>
    <property type="project" value="UniProtKB-KW"/>
</dbReference>
<protein>
    <submittedName>
        <fullName evidence="2">SGNH/GDSL hydrolase family protein</fullName>
    </submittedName>
</protein>
<dbReference type="InterPro" id="IPR036514">
    <property type="entry name" value="SGNH_hydro_sf"/>
</dbReference>
<dbReference type="InterPro" id="IPR037460">
    <property type="entry name" value="SEST-like"/>
</dbReference>
<evidence type="ECO:0000259" key="1">
    <source>
        <dbReference type="Pfam" id="PF13472"/>
    </source>
</evidence>
<dbReference type="PANTHER" id="PTHR37981:SF1">
    <property type="entry name" value="SGNH HYDROLASE-TYPE ESTERASE DOMAIN-CONTAINING PROTEIN"/>
    <property type="match status" value="1"/>
</dbReference>
<name>A0ABP8RGN7_9PSEU</name>
<proteinExistence type="predicted"/>
<dbReference type="InterPro" id="IPR013830">
    <property type="entry name" value="SGNH_hydro"/>
</dbReference>
<keyword evidence="2" id="KW-0378">Hydrolase</keyword>
<dbReference type="EMBL" id="BAABGT010000012">
    <property type="protein sequence ID" value="GAA4537995.1"/>
    <property type="molecule type" value="Genomic_DNA"/>
</dbReference>
<dbReference type="SUPFAM" id="SSF52266">
    <property type="entry name" value="SGNH hydrolase"/>
    <property type="match status" value="1"/>
</dbReference>
<gene>
    <name evidence="2" type="ORF">GCM10023175_07310</name>
</gene>
<dbReference type="CDD" id="cd01823">
    <property type="entry name" value="SEST_like"/>
    <property type="match status" value="1"/>
</dbReference>
<keyword evidence="3" id="KW-1185">Reference proteome</keyword>